<feature type="region of interest" description="Disordered" evidence="1">
    <location>
        <begin position="968"/>
        <end position="1000"/>
    </location>
</feature>
<keyword evidence="5" id="KW-1185">Reference proteome</keyword>
<feature type="compositionally biased region" description="Basic and acidic residues" evidence="1">
    <location>
        <begin position="1784"/>
        <end position="1798"/>
    </location>
</feature>
<feature type="compositionally biased region" description="Polar residues" evidence="1">
    <location>
        <begin position="1562"/>
        <end position="1580"/>
    </location>
</feature>
<feature type="region of interest" description="Disordered" evidence="1">
    <location>
        <begin position="1"/>
        <end position="81"/>
    </location>
</feature>
<dbReference type="Pfam" id="PF03370">
    <property type="entry name" value="CBM_21"/>
    <property type="match status" value="1"/>
</dbReference>
<evidence type="ECO:0000259" key="3">
    <source>
        <dbReference type="PROSITE" id="PS51159"/>
    </source>
</evidence>
<dbReference type="InterPro" id="IPR005036">
    <property type="entry name" value="CBM21_dom"/>
</dbReference>
<dbReference type="EMBL" id="JBHFQA010000009">
    <property type="protein sequence ID" value="KAL2093327.1"/>
    <property type="molecule type" value="Genomic_DNA"/>
</dbReference>
<evidence type="ECO:0000256" key="2">
    <source>
        <dbReference type="SAM" id="Phobius"/>
    </source>
</evidence>
<feature type="region of interest" description="Disordered" evidence="1">
    <location>
        <begin position="1961"/>
        <end position="1984"/>
    </location>
</feature>
<feature type="region of interest" description="Disordered" evidence="1">
    <location>
        <begin position="290"/>
        <end position="384"/>
    </location>
</feature>
<dbReference type="CDD" id="cd22255">
    <property type="entry name" value="PBD_PPP1R3A"/>
    <property type="match status" value="1"/>
</dbReference>
<gene>
    <name evidence="4" type="ORF">ACEWY4_010639</name>
</gene>
<accession>A0ABD1K2H4</accession>
<dbReference type="PROSITE" id="PS51159">
    <property type="entry name" value="CBM21"/>
    <property type="match status" value="1"/>
</dbReference>
<organism evidence="4 5">
    <name type="scientific">Coilia grayii</name>
    <name type="common">Gray's grenadier anchovy</name>
    <dbReference type="NCBI Taxonomy" id="363190"/>
    <lineage>
        <taxon>Eukaryota</taxon>
        <taxon>Metazoa</taxon>
        <taxon>Chordata</taxon>
        <taxon>Craniata</taxon>
        <taxon>Vertebrata</taxon>
        <taxon>Euteleostomi</taxon>
        <taxon>Actinopterygii</taxon>
        <taxon>Neopterygii</taxon>
        <taxon>Teleostei</taxon>
        <taxon>Clupei</taxon>
        <taxon>Clupeiformes</taxon>
        <taxon>Clupeoidei</taxon>
        <taxon>Engraulidae</taxon>
        <taxon>Coilinae</taxon>
        <taxon>Coilia</taxon>
    </lineage>
</organism>
<feature type="compositionally biased region" description="Basic and acidic residues" evidence="1">
    <location>
        <begin position="2030"/>
        <end position="2046"/>
    </location>
</feature>
<feature type="region of interest" description="Disordered" evidence="1">
    <location>
        <begin position="1552"/>
        <end position="1590"/>
    </location>
</feature>
<name>A0ABD1K2H4_9TELE</name>
<dbReference type="Proteomes" id="UP001591681">
    <property type="component" value="Unassembled WGS sequence"/>
</dbReference>
<feature type="region of interest" description="Disordered" evidence="1">
    <location>
        <begin position="1608"/>
        <end position="1656"/>
    </location>
</feature>
<feature type="compositionally biased region" description="Basic and acidic residues" evidence="1">
    <location>
        <begin position="355"/>
        <end position="364"/>
    </location>
</feature>
<feature type="compositionally biased region" description="Basic and acidic residues" evidence="1">
    <location>
        <begin position="1185"/>
        <end position="1204"/>
    </location>
</feature>
<keyword evidence="2" id="KW-0812">Transmembrane</keyword>
<feature type="compositionally biased region" description="Polar residues" evidence="1">
    <location>
        <begin position="1969"/>
        <end position="1984"/>
    </location>
</feature>
<feature type="compositionally biased region" description="Polar residues" evidence="1">
    <location>
        <begin position="1637"/>
        <end position="1656"/>
    </location>
</feature>
<keyword evidence="2" id="KW-0472">Membrane</keyword>
<dbReference type="Gene3D" id="2.60.40.2440">
    <property type="entry name" value="Carbohydrate binding type-21 domain"/>
    <property type="match status" value="1"/>
</dbReference>
<feature type="compositionally biased region" description="Low complexity" evidence="1">
    <location>
        <begin position="914"/>
        <end position="925"/>
    </location>
</feature>
<protein>
    <recommendedName>
        <fullName evidence="3">CBM21 domain-containing protein</fullName>
    </recommendedName>
</protein>
<feature type="compositionally biased region" description="Polar residues" evidence="1">
    <location>
        <begin position="1102"/>
        <end position="1113"/>
    </location>
</feature>
<feature type="region of interest" description="Disordered" evidence="1">
    <location>
        <begin position="1165"/>
        <end position="1212"/>
    </location>
</feature>
<feature type="compositionally biased region" description="Polar residues" evidence="1">
    <location>
        <begin position="475"/>
        <end position="489"/>
    </location>
</feature>
<keyword evidence="2" id="KW-1133">Transmembrane helix</keyword>
<evidence type="ECO:0000256" key="1">
    <source>
        <dbReference type="SAM" id="MobiDB-lite"/>
    </source>
</evidence>
<reference evidence="4 5" key="1">
    <citation type="submission" date="2024-09" db="EMBL/GenBank/DDBJ databases">
        <title>A chromosome-level genome assembly of Gray's grenadier anchovy, Coilia grayii.</title>
        <authorList>
            <person name="Fu Z."/>
        </authorList>
    </citation>
    <scope>NUCLEOTIDE SEQUENCE [LARGE SCALE GENOMIC DNA]</scope>
    <source>
        <strain evidence="4">G4</strain>
        <tissue evidence="4">Muscle</tissue>
    </source>
</reference>
<feature type="region of interest" description="Disordered" evidence="1">
    <location>
        <begin position="399"/>
        <end position="436"/>
    </location>
</feature>
<feature type="region of interest" description="Disordered" evidence="1">
    <location>
        <begin position="2016"/>
        <end position="2059"/>
    </location>
</feature>
<evidence type="ECO:0000313" key="5">
    <source>
        <dbReference type="Proteomes" id="UP001591681"/>
    </source>
</evidence>
<dbReference type="InterPro" id="IPR050782">
    <property type="entry name" value="PP1_regulatory_subunit_3"/>
</dbReference>
<feature type="compositionally biased region" description="Polar residues" evidence="1">
    <location>
        <begin position="1122"/>
        <end position="1131"/>
    </location>
</feature>
<feature type="transmembrane region" description="Helical" evidence="2">
    <location>
        <begin position="2172"/>
        <end position="2202"/>
    </location>
</feature>
<feature type="region of interest" description="Disordered" evidence="1">
    <location>
        <begin position="845"/>
        <end position="926"/>
    </location>
</feature>
<feature type="compositionally biased region" description="Polar residues" evidence="1">
    <location>
        <begin position="424"/>
        <end position="433"/>
    </location>
</feature>
<dbReference type="PANTHER" id="PTHR12307:SF2">
    <property type="entry name" value="PROTEIN PHOSPHATASE 1 REGULATORY SUBUNIT 3A"/>
    <property type="match status" value="1"/>
</dbReference>
<feature type="compositionally biased region" description="Basic residues" evidence="1">
    <location>
        <begin position="334"/>
        <end position="345"/>
    </location>
</feature>
<dbReference type="InterPro" id="IPR038175">
    <property type="entry name" value="CBM21_dom_sf"/>
</dbReference>
<feature type="compositionally biased region" description="Acidic residues" evidence="1">
    <location>
        <begin position="2047"/>
        <end position="2059"/>
    </location>
</feature>
<feature type="region of interest" description="Disordered" evidence="1">
    <location>
        <begin position="1102"/>
        <end position="1133"/>
    </location>
</feature>
<comment type="caution">
    <text evidence="4">The sequence shown here is derived from an EMBL/GenBank/DDBJ whole genome shotgun (WGS) entry which is preliminary data.</text>
</comment>
<evidence type="ECO:0000313" key="4">
    <source>
        <dbReference type="EMBL" id="KAL2093327.1"/>
    </source>
</evidence>
<feature type="compositionally biased region" description="Basic and acidic residues" evidence="1">
    <location>
        <begin position="306"/>
        <end position="333"/>
    </location>
</feature>
<feature type="compositionally biased region" description="Acidic residues" evidence="1">
    <location>
        <begin position="32"/>
        <end position="43"/>
    </location>
</feature>
<dbReference type="PANTHER" id="PTHR12307">
    <property type="entry name" value="PROTEIN PHOSPHATASE 1 REGULATORY SUBUNIT"/>
    <property type="match status" value="1"/>
</dbReference>
<feature type="compositionally biased region" description="Basic and acidic residues" evidence="1">
    <location>
        <begin position="887"/>
        <end position="898"/>
    </location>
</feature>
<sequence>MEPARPAGGPPAPVGFSDYLAPPGPWFLGVEDREEEEEEDEDVEIRGGIRPKSSPLPRRRTSESALDDCHEQLPPPSATRRVSFADSHGLTLMSVRWFGSSSNNGWDVTGPSGGLPGGGEPEGLLEEYFLSPVFASPLPHEELQSRVQEQKLELESLTLLPGTTTLRGVVRVLNICYSKTVYVRASLDCWKSHFDLLAEYVPESTEDRTDCFSFKHTLVPQASDDGARLDFCLRYETDLGTFWANNGGHNYVVFCHKKTHGPTQMDTCPKEGRLVKKSCLKTVSKYSSMNPNTNEIPDGFSPGDDSCVKQHLDTPSEAQHKTEQREKLMEERKQNHRRRRRRRAVKLALAQDYFANKDTEDKQNGPEGMRQPLQPHINNPHLQNELSSDDITLEKPSEMAGALESHSAHDETTSPHEQGAEICSQPSSSSHKGFTSEKYPDIVPCLLGASEMDLDSKDSDLKAITKQEDMGTKTVGKSASEQSEFGETNSKFKKTDASLGGSIAETFQESSEKDNTNLNRGNPYTFETVVAPLYHEAFTRMDTKRKRVNERELKDYLKSDKQGDLNTLTDTQNSGPLVTKTVSNISEHKIISDTLPTHDKEYSYLAQKDDVICLTKKAELRQDIACTDSGSQQNCSFEGLQNTGDPTQSPDTHKDMVDPPLTDPTQGHQRVTPVTCHTSDTDTENYHELKCTVNITYRHSSTPSENINCEVKKANMEVMPHNSQEDSEEQCIVPMVDSLLQTHFPQTVKGAAIATLDDSNTDVTKEDPNPLLVALSDNSTVMCDMQNTELENVHTQTPEDSEEIRMLTADEPGSAFYFPKPTVREPPDVVVTLQDNHLTQVEISHAPPKQILDRTSGQSAEETQQMTSTIAPKKPNVSMETSGTVQRCDEAEGSESREPCLFVSEKQDVPDTRSQSSSLESSCPCEEIENNTTNPFTTLPIFITSEDTQGNVGVTEINKKNNNGEIQNKLHKSESRKHEKTELTVPRDGRQPFQGQNSDHISEKNLINLDSKSPNSLSCNICPANGQETSVLLSRHGEKDQGLAPTSKTYKAIGSQTLGMTNGPEGMHQSLHPHINNPHLQNELSSDDVTLEKPAEMAGASVSHSAHNETTSPHEAGADICSQPSSSSYKGFTSEKYPDIVPCLLEASEMDLVSKDRDLKAITKQEDTGAKTIGESASTQSEFGEPDRKFNKKTDKESVEERITDASQNSQRFRISDTDSRIDRKRKMMEDYNGPSSPDLGIVSMEKRSHLDTKDTGRKIKYATNYKNLPANLQESSGEENSGRMSQTKNDMFSKRIEDFPQPATNPDILITDTNQEISHSHLPLAQVSDTTHMPKENAIQCDDENTLLKSEDLEQSDNALVPATQNCIRAPGYDTLQLTVADQTPENISVLPCTREDSAHTTHEQSSAPLLFTVLKESQGEMKLAELDEDIIDEKTETLRDLQTCETSRDDEETIMTVPNETKLSDKGQKTPTRDYCEENSEQLESSFKDINDQNSILPANPLESSEVPFATHGDKDPALTLTSNKDETTWLQLQKVTNNQLLHVSDTENRMEENHDQDGNGLSNADSDTRSMQTGSNLDTKHTNNEGEQYSGLMSETINDTFSERQGEFSQPATKPGILISNHSPDNYHSRLPLAQTSDTTHTSNETESGTKLGQNMSVQLCTKDEEMTSITPEELKTSAISTGCTNNQNKQNKCEAKEETKPTKELFNGVSSTNAAIEQSSTGQCDGQEETVDDLRQQPLNDIIMTSHSANSFYLTQMKLLTLTPAPTQPGDTSAVQGGSEKTDIREESNTEHYAEPSTELGEDVYDGEQQTDTQDAVIVPECGDVADDATVSSTGNCRISSTEVMIGEADICVDSMTALIGQKETDMNIDLVMTHNKSQFQLVEGGFESMEEVTEEVARRSELAKNEDEVYQHHTEHGDWAYSYCSANSVWLSKKVNHVSESLMEKVSITAREPVRQAVEEDSDVTGSGQGKNTMGNGQSEELPVKRLVFGVEAAIIQVKDMRYESEEAFQAFGQTGGTPEDEEEAGLKESSFRVDEKRGSESDSDVDNASESLSDDEMELYMHALRASQKSLVKDATCSGKRDSSIPVFKRPSISKTSKALPSITESVDEEDRLPDVQTSEQNINHHLLGQIAPPACENVVDTTEENWTRWTECLSFENVSRVFVCMLLFVIFMVTTYYYDFLACLVLYVLTAYWLCCQSETPQVK</sequence>
<feature type="compositionally biased region" description="Basic and acidic residues" evidence="1">
    <location>
        <begin position="971"/>
        <end position="990"/>
    </location>
</feature>
<feature type="domain" description="CBM21" evidence="3">
    <location>
        <begin position="144"/>
        <end position="254"/>
    </location>
</feature>
<feature type="region of interest" description="Disordered" evidence="1">
    <location>
        <begin position="467"/>
        <end position="495"/>
    </location>
</feature>
<feature type="region of interest" description="Disordered" evidence="1">
    <location>
        <begin position="1771"/>
        <end position="1803"/>
    </location>
</feature>
<feature type="compositionally biased region" description="Polar residues" evidence="1">
    <location>
        <begin position="853"/>
        <end position="870"/>
    </location>
</feature>
<proteinExistence type="predicted"/>